<keyword evidence="3" id="KW-0255">Endonuclease</keyword>
<protein>
    <submittedName>
        <fullName evidence="3">HNH endonuclease signature motif containing protein</fullName>
    </submittedName>
</protein>
<organism evidence="3 4">
    <name type="scientific">Delftia acidovorans</name>
    <name type="common">Pseudomonas acidovorans</name>
    <name type="synonym">Comamonas acidovorans</name>
    <dbReference type="NCBI Taxonomy" id="80866"/>
    <lineage>
        <taxon>Bacteria</taxon>
        <taxon>Pseudomonadati</taxon>
        <taxon>Pseudomonadota</taxon>
        <taxon>Betaproteobacteria</taxon>
        <taxon>Burkholderiales</taxon>
        <taxon>Comamonadaceae</taxon>
        <taxon>Delftia</taxon>
    </lineage>
</organism>
<name>A0AAJ2R0Z9_DELAC</name>
<accession>A0AAJ2R0Z9</accession>
<comment type="caution">
    <text evidence="3">The sequence shown here is derived from an EMBL/GenBank/DDBJ whole genome shotgun (WGS) entry which is preliminary data.</text>
</comment>
<dbReference type="GO" id="GO:0004519">
    <property type="term" value="F:endonuclease activity"/>
    <property type="evidence" value="ECO:0007669"/>
    <property type="project" value="UniProtKB-KW"/>
</dbReference>
<dbReference type="InterPro" id="IPR003615">
    <property type="entry name" value="HNH_nuc"/>
</dbReference>
<dbReference type="AlphaFoldDB" id="A0AAJ2R0Z9"/>
<dbReference type="GO" id="GO:0008270">
    <property type="term" value="F:zinc ion binding"/>
    <property type="evidence" value="ECO:0007669"/>
    <property type="project" value="InterPro"/>
</dbReference>
<dbReference type="InterPro" id="IPR002711">
    <property type="entry name" value="HNH"/>
</dbReference>
<dbReference type="SMART" id="SM00507">
    <property type="entry name" value="HNHc"/>
    <property type="match status" value="1"/>
</dbReference>
<keyword evidence="3" id="KW-0540">Nuclease</keyword>
<evidence type="ECO:0000256" key="1">
    <source>
        <dbReference type="SAM" id="MobiDB-lite"/>
    </source>
</evidence>
<gene>
    <name evidence="3" type="ORF">SGN30_10430</name>
</gene>
<dbReference type="Proteomes" id="UP001287445">
    <property type="component" value="Unassembled WGS sequence"/>
</dbReference>
<dbReference type="Gene3D" id="1.10.30.50">
    <property type="match status" value="1"/>
</dbReference>
<feature type="region of interest" description="Disordered" evidence="1">
    <location>
        <begin position="42"/>
        <end position="61"/>
    </location>
</feature>
<reference evidence="3" key="1">
    <citation type="submission" date="2023-11" db="EMBL/GenBank/DDBJ databases">
        <title>Identification and selenium tolerance of Delftia acidovorans R3-25.</title>
        <authorList>
            <person name="Zhang S."/>
            <person name="Liu Y."/>
            <person name="Guo Y."/>
        </authorList>
    </citation>
    <scope>NUCLEOTIDE SEQUENCE</scope>
    <source>
        <strain evidence="3">R3-25</strain>
    </source>
</reference>
<keyword evidence="3" id="KW-0378">Hydrolase</keyword>
<evidence type="ECO:0000259" key="2">
    <source>
        <dbReference type="SMART" id="SM00507"/>
    </source>
</evidence>
<dbReference type="GO" id="GO:0003676">
    <property type="term" value="F:nucleic acid binding"/>
    <property type="evidence" value="ECO:0007669"/>
    <property type="project" value="InterPro"/>
</dbReference>
<sequence>MQTRRGFSFGFTGDIAVPSAAPRPCSHPGCGVLVRDGTGRCPEHPKQSWAKKPTAAKRVTGRKLQQLRKELFEREPLCRPCYRKGIVTLATQRDHEIPLEEGGTDTKDNEQPICADCHDEKSKAERARGVRRAWAGYREG</sequence>
<dbReference type="EMBL" id="JAWWMZ010000003">
    <property type="protein sequence ID" value="MDX4953831.1"/>
    <property type="molecule type" value="Genomic_DNA"/>
</dbReference>
<proteinExistence type="predicted"/>
<evidence type="ECO:0000313" key="3">
    <source>
        <dbReference type="EMBL" id="MDX4953831.1"/>
    </source>
</evidence>
<dbReference type="RefSeq" id="WP_319073408.1">
    <property type="nucleotide sequence ID" value="NZ_JAWWMZ010000003.1"/>
</dbReference>
<dbReference type="Pfam" id="PF01844">
    <property type="entry name" value="HNH"/>
    <property type="match status" value="1"/>
</dbReference>
<evidence type="ECO:0000313" key="4">
    <source>
        <dbReference type="Proteomes" id="UP001287445"/>
    </source>
</evidence>
<feature type="domain" description="HNH nuclease" evidence="2">
    <location>
        <begin position="66"/>
        <end position="119"/>
    </location>
</feature>
<dbReference type="CDD" id="cd00085">
    <property type="entry name" value="HNHc"/>
    <property type="match status" value="1"/>
</dbReference>